<dbReference type="SMART" id="SM00382">
    <property type="entry name" value="AAA"/>
    <property type="match status" value="2"/>
</dbReference>
<dbReference type="InterPro" id="IPR003593">
    <property type="entry name" value="AAA+_ATPase"/>
</dbReference>
<dbReference type="PANTHER" id="PTHR43553">
    <property type="entry name" value="HEAVY METAL TRANSPORTER"/>
    <property type="match status" value="1"/>
</dbReference>
<dbReference type="SUPFAM" id="SSF52540">
    <property type="entry name" value="P-loop containing nucleoside triphosphate hydrolases"/>
    <property type="match status" value="2"/>
</dbReference>
<keyword evidence="3" id="KW-0547">Nucleotide-binding</keyword>
<dbReference type="InterPro" id="IPR003439">
    <property type="entry name" value="ABC_transporter-like_ATP-bd"/>
</dbReference>
<dbReference type="GO" id="GO:0042626">
    <property type="term" value="F:ATPase-coupled transmembrane transporter activity"/>
    <property type="evidence" value="ECO:0007669"/>
    <property type="project" value="TreeGrafter"/>
</dbReference>
<dbReference type="Gene3D" id="3.40.50.300">
    <property type="entry name" value="P-loop containing nucleotide triphosphate hydrolases"/>
    <property type="match status" value="2"/>
</dbReference>
<accession>A0A846SAQ8</accession>
<evidence type="ECO:0000256" key="2">
    <source>
        <dbReference type="ARBA" id="ARBA00022448"/>
    </source>
</evidence>
<proteinExistence type="inferred from homology"/>
<dbReference type="AlphaFoldDB" id="A0A846SAQ8"/>
<dbReference type="Pfam" id="PF00005">
    <property type="entry name" value="ABC_tran"/>
    <property type="match status" value="2"/>
</dbReference>
<dbReference type="InterPro" id="IPR027417">
    <property type="entry name" value="P-loop_NTPase"/>
</dbReference>
<organism evidence="7 8">
    <name type="scientific">Brevibacterium marinum</name>
    <dbReference type="NCBI Taxonomy" id="418643"/>
    <lineage>
        <taxon>Bacteria</taxon>
        <taxon>Bacillati</taxon>
        <taxon>Actinomycetota</taxon>
        <taxon>Actinomycetes</taxon>
        <taxon>Micrococcales</taxon>
        <taxon>Brevibacteriaceae</taxon>
        <taxon>Brevibacterium</taxon>
    </lineage>
</organism>
<gene>
    <name evidence="7" type="ORF">BKA07_002902</name>
</gene>
<feature type="domain" description="ABC transporter" evidence="6">
    <location>
        <begin position="7"/>
        <end position="233"/>
    </location>
</feature>
<dbReference type="InterPro" id="IPR015856">
    <property type="entry name" value="ABC_transpr_CbiO/EcfA_su"/>
</dbReference>
<dbReference type="PANTHER" id="PTHR43553:SF24">
    <property type="entry name" value="ENERGY-COUPLING FACTOR TRANSPORTER ATP-BINDING PROTEIN ECFA1"/>
    <property type="match status" value="1"/>
</dbReference>
<keyword evidence="7" id="KW-0378">Hydrolase</keyword>
<evidence type="ECO:0000256" key="5">
    <source>
        <dbReference type="SAM" id="MobiDB-lite"/>
    </source>
</evidence>
<keyword evidence="4 7" id="KW-0067">ATP-binding</keyword>
<dbReference type="InterPro" id="IPR050095">
    <property type="entry name" value="ECF_ABC_transporter_ATP-bd"/>
</dbReference>
<evidence type="ECO:0000313" key="7">
    <source>
        <dbReference type="EMBL" id="NJC57867.1"/>
    </source>
</evidence>
<dbReference type="EC" id="3.6.3.-" evidence="7"/>
<dbReference type="PROSITE" id="PS50893">
    <property type="entry name" value="ABC_TRANSPORTER_2"/>
    <property type="match status" value="2"/>
</dbReference>
<evidence type="ECO:0000256" key="4">
    <source>
        <dbReference type="ARBA" id="ARBA00022840"/>
    </source>
</evidence>
<dbReference type="RefSeq" id="WP_167951497.1">
    <property type="nucleotide sequence ID" value="NZ_BAAAPQ010000022.1"/>
</dbReference>
<evidence type="ECO:0000313" key="8">
    <source>
        <dbReference type="Proteomes" id="UP000576792"/>
    </source>
</evidence>
<evidence type="ECO:0000256" key="1">
    <source>
        <dbReference type="ARBA" id="ARBA00005417"/>
    </source>
</evidence>
<dbReference type="Proteomes" id="UP000576792">
    <property type="component" value="Unassembled WGS sequence"/>
</dbReference>
<dbReference type="PROSITE" id="PS00211">
    <property type="entry name" value="ABC_TRANSPORTER_1"/>
    <property type="match status" value="1"/>
</dbReference>
<sequence>MLETMTLELDRAGFTYRGASFAALTEIDLSLAPGQMHAILGASQAGTSTLGRLITGLLDESGTSAGTVHVAGTAVMLGDDPEAQLSGMTSRVGDEVQLPGRLHGHESRLAEHRARKALASLGIAELWDRRLETLSGGQRQLVALSGLLSLRPSLLILDQPSLSLDPDTRRLVATVLLEFCSTGGSVLTTGHQFDEVAAASHRLSILASGRLHPRGTDVSSTDWQRHGIWDTRPREPFAPASTETNSPTIAVPSPTTPSALAVRDLTVSRGSITVIDGIDLDVGAGELVTIMGSNGAGKSTLLRSLVGLLDTRTQTPNTITVDDCGGRLDLGGTPAHRRAPHLGWVGQDPGSQLFAATVREELTRAAPLPQHRRRDRAKVRAQRQEAVASAMVETGLSAVSETHPYDLSIDRRKDLVLASALIPGPQIIVLDEPTLGRDHTAIRRLNMFIDGFLGRGGAILTTTHDWRWATEKSDRILRLCGGRL</sequence>
<keyword evidence="2" id="KW-0813">Transport</keyword>
<keyword evidence="8" id="KW-1185">Reference proteome</keyword>
<dbReference type="GO" id="GO:0005524">
    <property type="term" value="F:ATP binding"/>
    <property type="evidence" value="ECO:0007669"/>
    <property type="project" value="UniProtKB-KW"/>
</dbReference>
<evidence type="ECO:0000256" key="3">
    <source>
        <dbReference type="ARBA" id="ARBA00022741"/>
    </source>
</evidence>
<dbReference type="CDD" id="cd03225">
    <property type="entry name" value="ABC_cobalt_CbiO_domain1"/>
    <property type="match status" value="2"/>
</dbReference>
<comment type="caution">
    <text evidence="7">The sequence shown here is derived from an EMBL/GenBank/DDBJ whole genome shotgun (WGS) entry which is preliminary data.</text>
</comment>
<evidence type="ECO:0000259" key="6">
    <source>
        <dbReference type="PROSITE" id="PS50893"/>
    </source>
</evidence>
<dbReference type="GO" id="GO:0043190">
    <property type="term" value="C:ATP-binding cassette (ABC) transporter complex"/>
    <property type="evidence" value="ECO:0007669"/>
    <property type="project" value="TreeGrafter"/>
</dbReference>
<protein>
    <submittedName>
        <fullName evidence="7">Energy-coupling factor transport system ATP-binding protein</fullName>
        <ecNumber evidence="7">3.6.3.-</ecNumber>
    </submittedName>
</protein>
<dbReference type="InterPro" id="IPR017871">
    <property type="entry name" value="ABC_transporter-like_CS"/>
</dbReference>
<feature type="domain" description="ABC transporter" evidence="6">
    <location>
        <begin position="260"/>
        <end position="484"/>
    </location>
</feature>
<comment type="similarity">
    <text evidence="1">Belongs to the ABC transporter superfamily.</text>
</comment>
<reference evidence="7 8" key="1">
    <citation type="submission" date="2020-03" db="EMBL/GenBank/DDBJ databases">
        <title>Sequencing the genomes of 1000 actinobacteria strains.</title>
        <authorList>
            <person name="Klenk H.-P."/>
        </authorList>
    </citation>
    <scope>NUCLEOTIDE SEQUENCE [LARGE SCALE GENOMIC DNA]</scope>
    <source>
        <strain evidence="7 8">DSM 18964</strain>
    </source>
</reference>
<dbReference type="EMBL" id="JAATJN010000001">
    <property type="protein sequence ID" value="NJC57867.1"/>
    <property type="molecule type" value="Genomic_DNA"/>
</dbReference>
<dbReference type="GO" id="GO:0016887">
    <property type="term" value="F:ATP hydrolysis activity"/>
    <property type="evidence" value="ECO:0007669"/>
    <property type="project" value="InterPro"/>
</dbReference>
<feature type="region of interest" description="Disordered" evidence="5">
    <location>
        <begin position="231"/>
        <end position="255"/>
    </location>
</feature>
<name>A0A846SAQ8_9MICO</name>